<reference evidence="1" key="2">
    <citation type="journal article" date="2015" name="Fish Shellfish Immunol.">
        <title>Early steps in the European eel (Anguilla anguilla)-Vibrio vulnificus interaction in the gills: Role of the RtxA13 toxin.</title>
        <authorList>
            <person name="Callol A."/>
            <person name="Pajuelo D."/>
            <person name="Ebbesson L."/>
            <person name="Teles M."/>
            <person name="MacKenzie S."/>
            <person name="Amaro C."/>
        </authorList>
    </citation>
    <scope>NUCLEOTIDE SEQUENCE</scope>
</reference>
<dbReference type="AlphaFoldDB" id="A0A0E9V1T9"/>
<protein>
    <submittedName>
        <fullName evidence="1">Uncharacterized protein</fullName>
    </submittedName>
</protein>
<organism evidence="1">
    <name type="scientific">Anguilla anguilla</name>
    <name type="common">European freshwater eel</name>
    <name type="synonym">Muraena anguilla</name>
    <dbReference type="NCBI Taxonomy" id="7936"/>
    <lineage>
        <taxon>Eukaryota</taxon>
        <taxon>Metazoa</taxon>
        <taxon>Chordata</taxon>
        <taxon>Craniata</taxon>
        <taxon>Vertebrata</taxon>
        <taxon>Euteleostomi</taxon>
        <taxon>Actinopterygii</taxon>
        <taxon>Neopterygii</taxon>
        <taxon>Teleostei</taxon>
        <taxon>Anguilliformes</taxon>
        <taxon>Anguillidae</taxon>
        <taxon>Anguilla</taxon>
    </lineage>
</organism>
<dbReference type="EMBL" id="GBXM01036473">
    <property type="protein sequence ID" value="JAH72104.1"/>
    <property type="molecule type" value="Transcribed_RNA"/>
</dbReference>
<reference evidence="1" key="1">
    <citation type="submission" date="2014-11" db="EMBL/GenBank/DDBJ databases">
        <authorList>
            <person name="Amaro Gonzalez C."/>
        </authorList>
    </citation>
    <scope>NUCLEOTIDE SEQUENCE</scope>
</reference>
<proteinExistence type="predicted"/>
<dbReference type="EMBL" id="GBXM01029984">
    <property type="protein sequence ID" value="JAH78593.1"/>
    <property type="molecule type" value="Transcribed_RNA"/>
</dbReference>
<sequence>MRRTEHSMAEVCSENNVDLNAELRGSIAGLCPKIGVTWKKY</sequence>
<evidence type="ECO:0000313" key="1">
    <source>
        <dbReference type="EMBL" id="JAH72104.1"/>
    </source>
</evidence>
<accession>A0A0E9V1T9</accession>
<name>A0A0E9V1T9_ANGAN</name>